<dbReference type="GO" id="GO:0000981">
    <property type="term" value="F:DNA-binding transcription factor activity, RNA polymerase II-specific"/>
    <property type="evidence" value="ECO:0007669"/>
    <property type="project" value="TreeGrafter"/>
</dbReference>
<dbReference type="GO" id="GO:0005634">
    <property type="term" value="C:nucleus"/>
    <property type="evidence" value="ECO:0007669"/>
    <property type="project" value="UniProtKB-SubCell"/>
</dbReference>
<sequence length="474" mass="54397">MTVSPSALIRRPLPHCGMNQLMRNINCRDTLSRHLHQSAWAPELPFSSPSSCGELITGDAETYSPTRGDNWSSRPKNSQEKNPEQTTASKSKRNRKEKCKHPKSYKLDKPLSKLTENFTHIPLVDIDAYVNRSAEERHKEVEQGKEPGKVKRPMNSFMLYRKAYQIRTKYWCSKNNHQVVSQVCGDSWPLEPESVKRMFADWAQIERNNHRKAHPDYKFSPNKPNSGKVARRKTSTILISDESDSGERSCKKYSPKRMRKCGNDGDESGSFSTEKSQMSFLGDQGHDSFSSQGFSCQPSPQQRLDDPFNLHDSHRFSYQETEQNKTLPASMNLNDMQFSRYQEQNLQDNPQFNSDFQDIAFGKTNLSHQRSTYNSMKNMQPAAFPDMHDPNSTASLSAFNFCSPLEPVNNMSDSDCYSGFDPHNPNYDYAWLPLSNNSFVGYGIHSLNNSELNSEFVDVKKLHNDDFINWNHKQ</sequence>
<dbReference type="InterPro" id="IPR050917">
    <property type="entry name" value="SOX_TF"/>
</dbReference>
<dbReference type="PROSITE" id="PS50118">
    <property type="entry name" value="HMG_BOX_2"/>
    <property type="match status" value="1"/>
</dbReference>
<keyword evidence="4" id="KW-0804">Transcription</keyword>
<dbReference type="PANTHER" id="PTHR45803">
    <property type="entry name" value="SOX100B"/>
    <property type="match status" value="1"/>
</dbReference>
<evidence type="ECO:0000256" key="6">
    <source>
        <dbReference type="PROSITE-ProRule" id="PRU00267"/>
    </source>
</evidence>
<dbReference type="SMART" id="SM00398">
    <property type="entry name" value="HMG"/>
    <property type="match status" value="1"/>
</dbReference>
<feature type="DNA-binding region" description="HMG box" evidence="6">
    <location>
        <begin position="150"/>
        <end position="218"/>
    </location>
</feature>
<dbReference type="Proteomes" id="UP000285326">
    <property type="component" value="Unassembled WGS sequence"/>
</dbReference>
<keyword evidence="5 6" id="KW-0539">Nucleus</keyword>
<dbReference type="PANTHER" id="PTHR45803:SF5">
    <property type="entry name" value="SOX100B"/>
    <property type="match status" value="1"/>
</dbReference>
<dbReference type="InterPro" id="IPR036910">
    <property type="entry name" value="HMG_box_dom_sf"/>
</dbReference>
<evidence type="ECO:0000256" key="4">
    <source>
        <dbReference type="ARBA" id="ARBA00023163"/>
    </source>
</evidence>
<evidence type="ECO:0000256" key="7">
    <source>
        <dbReference type="SAM" id="MobiDB-lite"/>
    </source>
</evidence>
<comment type="caution">
    <text evidence="9">The sequence shown here is derived from an EMBL/GenBank/DDBJ whole genome shotgun (WGS) entry which is preliminary data.</text>
</comment>
<evidence type="ECO:0000313" key="9">
    <source>
        <dbReference type="EMBL" id="RKF72529.1"/>
    </source>
</evidence>
<dbReference type="GO" id="GO:0000978">
    <property type="term" value="F:RNA polymerase II cis-regulatory region sequence-specific DNA binding"/>
    <property type="evidence" value="ECO:0007669"/>
    <property type="project" value="TreeGrafter"/>
</dbReference>
<dbReference type="CDD" id="cd01389">
    <property type="entry name" value="HMG-box_ROX1-like"/>
    <property type="match status" value="1"/>
</dbReference>
<evidence type="ECO:0000259" key="8">
    <source>
        <dbReference type="PROSITE" id="PS50118"/>
    </source>
</evidence>
<dbReference type="Gene3D" id="1.10.30.10">
    <property type="entry name" value="High mobility group box domain"/>
    <property type="match status" value="1"/>
</dbReference>
<organism evidence="9 10">
    <name type="scientific">Golovinomyces cichoracearum</name>
    <dbReference type="NCBI Taxonomy" id="62708"/>
    <lineage>
        <taxon>Eukaryota</taxon>
        <taxon>Fungi</taxon>
        <taxon>Dikarya</taxon>
        <taxon>Ascomycota</taxon>
        <taxon>Pezizomycotina</taxon>
        <taxon>Leotiomycetes</taxon>
        <taxon>Erysiphales</taxon>
        <taxon>Erysiphaceae</taxon>
        <taxon>Golovinomyces</taxon>
    </lineage>
</organism>
<dbReference type="SUPFAM" id="SSF47095">
    <property type="entry name" value="HMG-box"/>
    <property type="match status" value="1"/>
</dbReference>
<keyword evidence="2" id="KW-0805">Transcription regulation</keyword>
<dbReference type="InterPro" id="IPR009071">
    <property type="entry name" value="HMG_box_dom"/>
</dbReference>
<evidence type="ECO:0000256" key="2">
    <source>
        <dbReference type="ARBA" id="ARBA00023015"/>
    </source>
</evidence>
<evidence type="ECO:0000256" key="1">
    <source>
        <dbReference type="ARBA" id="ARBA00004123"/>
    </source>
</evidence>
<feature type="compositionally biased region" description="Polar residues" evidence="7">
    <location>
        <begin position="63"/>
        <end position="76"/>
    </location>
</feature>
<dbReference type="EMBL" id="MCBS01024788">
    <property type="protein sequence ID" value="RKF72529.1"/>
    <property type="molecule type" value="Genomic_DNA"/>
</dbReference>
<dbReference type="AlphaFoldDB" id="A0A420IDB7"/>
<proteinExistence type="predicted"/>
<dbReference type="Pfam" id="PF00505">
    <property type="entry name" value="HMG_box"/>
    <property type="match status" value="1"/>
</dbReference>
<reference evidence="9 10" key="1">
    <citation type="journal article" date="2018" name="BMC Genomics">
        <title>Comparative genome analyses reveal sequence features reflecting distinct modes of host-adaptation between dicot and monocot powdery mildew.</title>
        <authorList>
            <person name="Wu Y."/>
            <person name="Ma X."/>
            <person name="Pan Z."/>
            <person name="Kale S.D."/>
            <person name="Song Y."/>
            <person name="King H."/>
            <person name="Zhang Q."/>
            <person name="Presley C."/>
            <person name="Deng X."/>
            <person name="Wei C.I."/>
            <person name="Xiao S."/>
        </authorList>
    </citation>
    <scope>NUCLEOTIDE SEQUENCE [LARGE SCALE GENOMIC DNA]</scope>
    <source>
        <strain evidence="9">UMSG1</strain>
    </source>
</reference>
<feature type="compositionally biased region" description="Basic residues" evidence="7">
    <location>
        <begin position="90"/>
        <end position="104"/>
    </location>
</feature>
<keyword evidence="3 6" id="KW-0238">DNA-binding</keyword>
<feature type="compositionally biased region" description="Basic residues" evidence="7">
    <location>
        <begin position="251"/>
        <end position="260"/>
    </location>
</feature>
<accession>A0A420IDB7</accession>
<feature type="domain" description="HMG box" evidence="8">
    <location>
        <begin position="150"/>
        <end position="218"/>
    </location>
</feature>
<name>A0A420IDB7_9PEZI</name>
<comment type="subcellular location">
    <subcellularLocation>
        <location evidence="1">Nucleus</location>
    </subcellularLocation>
</comment>
<feature type="region of interest" description="Disordered" evidence="7">
    <location>
        <begin position="212"/>
        <end position="277"/>
    </location>
</feature>
<evidence type="ECO:0000313" key="10">
    <source>
        <dbReference type="Proteomes" id="UP000285326"/>
    </source>
</evidence>
<evidence type="ECO:0000256" key="5">
    <source>
        <dbReference type="ARBA" id="ARBA00023242"/>
    </source>
</evidence>
<feature type="region of interest" description="Disordered" evidence="7">
    <location>
        <begin position="51"/>
        <end position="106"/>
    </location>
</feature>
<gene>
    <name evidence="9" type="ORF">GcM1_247023</name>
</gene>
<protein>
    <submittedName>
        <fullName evidence="9">Putative hmg box protein</fullName>
    </submittedName>
</protein>
<evidence type="ECO:0000256" key="3">
    <source>
        <dbReference type="ARBA" id="ARBA00023125"/>
    </source>
</evidence>